<reference evidence="3 5" key="1">
    <citation type="submission" date="2020-01" db="EMBL/GenBank/DDBJ databases">
        <authorList>
            <consortium name="DOE Joint Genome Institute"/>
            <person name="Haridas S."/>
            <person name="Albert R."/>
            <person name="Binder M."/>
            <person name="Bloem J."/>
            <person name="Labutti K."/>
            <person name="Salamov A."/>
            <person name="Andreopoulos B."/>
            <person name="Baker S.E."/>
            <person name="Barry K."/>
            <person name="Bills G."/>
            <person name="Bluhm B.H."/>
            <person name="Cannon C."/>
            <person name="Castanera R."/>
            <person name="Culley D.E."/>
            <person name="Daum C."/>
            <person name="Ezra D."/>
            <person name="Gonzalez J.B."/>
            <person name="Henrissat B."/>
            <person name="Kuo A."/>
            <person name="Liang C."/>
            <person name="Lipzen A."/>
            <person name="Lutzoni F."/>
            <person name="Magnuson J."/>
            <person name="Mondo S."/>
            <person name="Nolan M."/>
            <person name="Ohm R."/>
            <person name="Pangilinan J."/>
            <person name="Park H.-J."/>
            <person name="Ramirez L."/>
            <person name="Alfaro M."/>
            <person name="Sun H."/>
            <person name="Tritt A."/>
            <person name="Yoshinaga Y."/>
            <person name="Zwiers L.-H."/>
            <person name="Turgeon B.G."/>
            <person name="Goodwin S.B."/>
            <person name="Spatafora J.W."/>
            <person name="Crous P.W."/>
            <person name="Grigoriev I.V."/>
        </authorList>
    </citation>
    <scope>NUCLEOTIDE SEQUENCE</scope>
    <source>
        <strain evidence="3 5">CBS 781.70</strain>
    </source>
</reference>
<feature type="domain" description="WW" evidence="2">
    <location>
        <begin position="80"/>
        <end position="114"/>
    </location>
</feature>
<gene>
    <name evidence="3 5" type="ORF">P152DRAFT_303561</name>
</gene>
<protein>
    <recommendedName>
        <fullName evidence="2">WW domain-containing protein</fullName>
    </recommendedName>
</protein>
<dbReference type="InterPro" id="IPR001202">
    <property type="entry name" value="WW_dom"/>
</dbReference>
<reference evidence="5" key="3">
    <citation type="submission" date="2025-04" db="UniProtKB">
        <authorList>
            <consortium name="RefSeq"/>
        </authorList>
    </citation>
    <scope>IDENTIFICATION</scope>
    <source>
        <strain evidence="5">CBS 781.70</strain>
    </source>
</reference>
<evidence type="ECO:0000259" key="2">
    <source>
        <dbReference type="PROSITE" id="PS50020"/>
    </source>
</evidence>
<feature type="compositionally biased region" description="Polar residues" evidence="1">
    <location>
        <begin position="132"/>
        <end position="142"/>
    </location>
</feature>
<dbReference type="PROSITE" id="PS01159">
    <property type="entry name" value="WW_DOMAIN_1"/>
    <property type="match status" value="1"/>
</dbReference>
<evidence type="ECO:0000313" key="4">
    <source>
        <dbReference type="Proteomes" id="UP000504638"/>
    </source>
</evidence>
<dbReference type="Gene3D" id="2.20.70.10">
    <property type="match status" value="1"/>
</dbReference>
<dbReference type="EMBL" id="ML975154">
    <property type="protein sequence ID" value="KAF1814071.1"/>
    <property type="molecule type" value="Genomic_DNA"/>
</dbReference>
<accession>A0A6G1G824</accession>
<organism evidence="3">
    <name type="scientific">Eremomyces bilateralis CBS 781.70</name>
    <dbReference type="NCBI Taxonomy" id="1392243"/>
    <lineage>
        <taxon>Eukaryota</taxon>
        <taxon>Fungi</taxon>
        <taxon>Dikarya</taxon>
        <taxon>Ascomycota</taxon>
        <taxon>Pezizomycotina</taxon>
        <taxon>Dothideomycetes</taxon>
        <taxon>Dothideomycetes incertae sedis</taxon>
        <taxon>Eremomycetales</taxon>
        <taxon>Eremomycetaceae</taxon>
        <taxon>Eremomyces</taxon>
    </lineage>
</organism>
<feature type="compositionally biased region" description="Basic and acidic residues" evidence="1">
    <location>
        <begin position="271"/>
        <end position="282"/>
    </location>
</feature>
<dbReference type="SUPFAM" id="SSF51045">
    <property type="entry name" value="WW domain"/>
    <property type="match status" value="1"/>
</dbReference>
<dbReference type="RefSeq" id="XP_033535702.1">
    <property type="nucleotide sequence ID" value="XM_033675104.1"/>
</dbReference>
<name>A0A6G1G824_9PEZI</name>
<feature type="region of interest" description="Disordered" evidence="1">
    <location>
        <begin position="1"/>
        <end position="88"/>
    </location>
</feature>
<sequence length="282" mass="31034">MSSEREEHEQSHKAETDTPKEQDPPMPSAPARSPAESKKAEDNSKEPTSSKPSEPSEPQTSSAPPLPDEEPPAPLPDEAPPQDDGWEAVWDAAAQNYYFYNHYTKATQWENPRVPEAASSSAPGTGSHDRVPTSSARGTSSPAPRKVAGGYNPAIHGDYDPNADYAIADQPDSDEERERQQVALQAAMANAGPNPYGATGAFNRFTGKWQSAELTPDQYNDESKSRRQMNAFFDVDAAANSHDGRSLKAERQGKKLSKAEIKAFRDKRKGKKEEKRRAWLRD</sequence>
<feature type="compositionally biased region" description="Low complexity" evidence="1">
    <location>
        <begin position="46"/>
        <end position="63"/>
    </location>
</feature>
<feature type="compositionally biased region" description="Basic and acidic residues" evidence="1">
    <location>
        <begin position="35"/>
        <end position="45"/>
    </location>
</feature>
<reference evidence="5" key="2">
    <citation type="submission" date="2020-04" db="EMBL/GenBank/DDBJ databases">
        <authorList>
            <consortium name="NCBI Genome Project"/>
        </authorList>
    </citation>
    <scope>NUCLEOTIDE SEQUENCE</scope>
    <source>
        <strain evidence="5">CBS 781.70</strain>
    </source>
</reference>
<dbReference type="GeneID" id="54415674"/>
<dbReference type="AlphaFoldDB" id="A0A6G1G824"/>
<feature type="region of interest" description="Disordered" evidence="1">
    <location>
        <begin position="236"/>
        <end position="282"/>
    </location>
</feature>
<dbReference type="CDD" id="cd00201">
    <property type="entry name" value="WW"/>
    <property type="match status" value="1"/>
</dbReference>
<dbReference type="Proteomes" id="UP000504638">
    <property type="component" value="Unplaced"/>
</dbReference>
<evidence type="ECO:0000313" key="3">
    <source>
        <dbReference type="EMBL" id="KAF1814071.1"/>
    </source>
</evidence>
<dbReference type="Pfam" id="PF00397">
    <property type="entry name" value="WW"/>
    <property type="match status" value="1"/>
</dbReference>
<proteinExistence type="predicted"/>
<dbReference type="InterPro" id="IPR036020">
    <property type="entry name" value="WW_dom_sf"/>
</dbReference>
<keyword evidence="4" id="KW-1185">Reference proteome</keyword>
<dbReference type="PROSITE" id="PS50020">
    <property type="entry name" value="WW_DOMAIN_2"/>
    <property type="match status" value="1"/>
</dbReference>
<feature type="compositionally biased region" description="Basic and acidic residues" evidence="1">
    <location>
        <begin position="1"/>
        <end position="23"/>
    </location>
</feature>
<evidence type="ECO:0000313" key="5">
    <source>
        <dbReference type="RefSeq" id="XP_033535702.1"/>
    </source>
</evidence>
<evidence type="ECO:0000256" key="1">
    <source>
        <dbReference type="SAM" id="MobiDB-lite"/>
    </source>
</evidence>
<dbReference type="OrthoDB" id="2444812at2759"/>
<feature type="compositionally biased region" description="Basic and acidic residues" evidence="1">
    <location>
        <begin position="242"/>
        <end position="264"/>
    </location>
</feature>
<feature type="region of interest" description="Disordered" evidence="1">
    <location>
        <begin position="110"/>
        <end position="203"/>
    </location>
</feature>
<dbReference type="SMART" id="SM00456">
    <property type="entry name" value="WW"/>
    <property type="match status" value="1"/>
</dbReference>